<organism evidence="1 2">
    <name type="scientific">Sphingomonas colocasiae</name>
    <dbReference type="NCBI Taxonomy" id="1848973"/>
    <lineage>
        <taxon>Bacteria</taxon>
        <taxon>Pseudomonadati</taxon>
        <taxon>Pseudomonadota</taxon>
        <taxon>Alphaproteobacteria</taxon>
        <taxon>Sphingomonadales</taxon>
        <taxon>Sphingomonadaceae</taxon>
        <taxon>Sphingomonas</taxon>
    </lineage>
</organism>
<dbReference type="InterPro" id="IPR054234">
    <property type="entry name" value="DUF6961"/>
</dbReference>
<accession>A0ABS7PQC2</accession>
<dbReference type="Proteomes" id="UP000706039">
    <property type="component" value="Unassembled WGS sequence"/>
</dbReference>
<dbReference type="RefSeq" id="WP_222990553.1">
    <property type="nucleotide sequence ID" value="NZ_JAINVV010000006.1"/>
</dbReference>
<dbReference type="Pfam" id="PF22284">
    <property type="entry name" value="DUF6961"/>
    <property type="match status" value="1"/>
</dbReference>
<proteinExistence type="predicted"/>
<evidence type="ECO:0000313" key="2">
    <source>
        <dbReference type="Proteomes" id="UP000706039"/>
    </source>
</evidence>
<sequence>MTPEQERWAFAGKLIEIHGDDVMGYIARRVADLSRTQDELGVRFWIDITDKVRQLAGPSTEVPVQ</sequence>
<gene>
    <name evidence="1" type="ORF">K7G82_14170</name>
</gene>
<keyword evidence="2" id="KW-1185">Reference proteome</keyword>
<reference evidence="1 2" key="1">
    <citation type="submission" date="2021-08" db="EMBL/GenBank/DDBJ databases">
        <authorList>
            <person name="Tuo L."/>
        </authorList>
    </citation>
    <scope>NUCLEOTIDE SEQUENCE [LARGE SCALE GENOMIC DNA]</scope>
    <source>
        <strain evidence="1 2">JCM 31229</strain>
    </source>
</reference>
<evidence type="ECO:0000313" key="1">
    <source>
        <dbReference type="EMBL" id="MBY8823446.1"/>
    </source>
</evidence>
<dbReference type="EMBL" id="JAINVV010000006">
    <property type="protein sequence ID" value="MBY8823446.1"/>
    <property type="molecule type" value="Genomic_DNA"/>
</dbReference>
<name>A0ABS7PQC2_9SPHN</name>
<comment type="caution">
    <text evidence="1">The sequence shown here is derived from an EMBL/GenBank/DDBJ whole genome shotgun (WGS) entry which is preliminary data.</text>
</comment>
<protein>
    <submittedName>
        <fullName evidence="1">Uncharacterized protein</fullName>
    </submittedName>
</protein>